<evidence type="ECO:0000256" key="6">
    <source>
        <dbReference type="SAM" id="Phobius"/>
    </source>
</evidence>
<dbReference type="PANTHER" id="PTHR34697">
    <property type="entry name" value="PHOSPHATIDYLGLYCEROL LYSYLTRANSFERASE"/>
    <property type="match status" value="1"/>
</dbReference>
<keyword evidence="9" id="KW-1185">Reference proteome</keyword>
<dbReference type="EC" id="2.3.2.3" evidence="8"/>
<reference evidence="8 9" key="1">
    <citation type="submission" date="2021-03" db="EMBL/GenBank/DDBJ databases">
        <title>Genomic Encyclopedia of Type Strains, Phase IV (KMG-IV): sequencing the most valuable type-strain genomes for metagenomic binning, comparative biology and taxonomic classification.</title>
        <authorList>
            <person name="Goeker M."/>
        </authorList>
    </citation>
    <scope>NUCLEOTIDE SEQUENCE [LARGE SCALE GENOMIC DNA]</scope>
    <source>
        <strain evidence="8 9">DSM 26427</strain>
    </source>
</reference>
<sequence length="850" mass="91812">MIQRVFLQGRLLAAAATILILALAGYAIFHLTSEVRYEDVMSALGETSAASVALAIGFTALSFFALTFYDVGALIYLKRKLPYADVALTASAAYAVGNTAGFGPLSGGAIRYRAYSRLGLRPEEIAGVIAFVTLAFGLGLASVASLSLLMIAPEVAPLVGVSSPALRAIAVLILTALAALMVAGRDNRALQLGRFSLRIPDSRTASRQFLITVLDIAASASVLYVLLPDGVIGWPAFLAIYAVAVGLGVLSHVPAGLGVFEAVIVAALGQAADVDTVLGALVLYRLIYHVLPLLLAVIFVIGAELRSLYHKPVASSLRRVGARLTPLLLATLALILAAMLVFSSVTPTPDDNLAFLADYVPLPVIEGAHFLASLLGLVLVIIARGLARQLDSAWWAALVVAVVALLFSLLKAVALIEASLLAFFIVSLLATHRMFDRPANLSNERLTVPWLTAMLALCAFAVIVLLFVYRDVEYSNTLWWQFELSEEAPRGLRAVLGLTIFSGAAALWSLLRPAKGSFKASSAEEMEKAIAIVRAQDMSDANLVRMGDKSLMFSADGRAFIMYGRQARSWIALFDPVGPRDAWPDLIWRFIEEARSCGCRPVFYQVSPAGLSYYADAGLRAFRLGELATADLTTFELKGGKWATLRQTVSRAQRDGLQFSVVEPEDIPAIMDELVSVSDAWLAHHRAKEKGFSLGAFNKDYIVAQPVGILRLDGRIVAFANILVTDVCEEGTIDLMRFLPEAPKGSMDFLFVSLMEYLRGKGFKRFNLGMAPLAGLSERRSSPVWDKVGRTVFEHGERFYNFKGLKAFKSKFHPQWQPRYMAAGGGINPVLALMDATFLIGGGVKGIVKK</sequence>
<feature type="transmembrane region" description="Helical" evidence="6">
    <location>
        <begin position="12"/>
        <end position="29"/>
    </location>
</feature>
<feature type="transmembrane region" description="Helical" evidence="6">
    <location>
        <begin position="232"/>
        <end position="250"/>
    </location>
</feature>
<feature type="transmembrane region" description="Helical" evidence="6">
    <location>
        <begin position="393"/>
        <end position="410"/>
    </location>
</feature>
<feature type="transmembrane region" description="Helical" evidence="6">
    <location>
        <begin position="49"/>
        <end position="71"/>
    </location>
</feature>
<feature type="transmembrane region" description="Helical" evidence="6">
    <location>
        <begin position="326"/>
        <end position="347"/>
    </location>
</feature>
<keyword evidence="8" id="KW-0012">Acyltransferase</keyword>
<feature type="transmembrane region" description="Helical" evidence="6">
    <location>
        <begin position="286"/>
        <end position="305"/>
    </location>
</feature>
<dbReference type="PANTHER" id="PTHR34697:SF2">
    <property type="entry name" value="PHOSPHATIDYLGLYCEROL LYSYLTRANSFERASE"/>
    <property type="match status" value="1"/>
</dbReference>
<feature type="transmembrane region" description="Helical" evidence="6">
    <location>
        <begin position="205"/>
        <end position="226"/>
    </location>
</feature>
<feature type="transmembrane region" description="Helical" evidence="6">
    <location>
        <begin position="257"/>
        <end position="274"/>
    </location>
</feature>
<feature type="domain" description="Phosphatidylglycerol lysyltransferase C-terminal" evidence="7">
    <location>
        <begin position="536"/>
        <end position="822"/>
    </location>
</feature>
<accession>A0ABS4EK85</accession>
<evidence type="ECO:0000256" key="3">
    <source>
        <dbReference type="ARBA" id="ARBA00022692"/>
    </source>
</evidence>
<feature type="transmembrane region" description="Helical" evidence="6">
    <location>
        <begin position="125"/>
        <end position="152"/>
    </location>
</feature>
<keyword evidence="3 6" id="KW-0812">Transmembrane</keyword>
<dbReference type="InterPro" id="IPR016181">
    <property type="entry name" value="Acyl_CoA_acyltransferase"/>
</dbReference>
<feature type="transmembrane region" description="Helical" evidence="6">
    <location>
        <begin position="367"/>
        <end position="386"/>
    </location>
</feature>
<dbReference type="NCBIfam" id="NF033480">
    <property type="entry name" value="bifunc_MprF"/>
    <property type="match status" value="1"/>
</dbReference>
<evidence type="ECO:0000256" key="1">
    <source>
        <dbReference type="ARBA" id="ARBA00004651"/>
    </source>
</evidence>
<comment type="caution">
    <text evidence="8">The sequence shown here is derived from an EMBL/GenBank/DDBJ whole genome shotgun (WGS) entry which is preliminary data.</text>
</comment>
<proteinExistence type="predicted"/>
<keyword evidence="4 6" id="KW-1133">Transmembrane helix</keyword>
<comment type="subcellular location">
    <subcellularLocation>
        <location evidence="1">Cell membrane</location>
        <topology evidence="1">Multi-pass membrane protein</topology>
    </subcellularLocation>
</comment>
<evidence type="ECO:0000256" key="4">
    <source>
        <dbReference type="ARBA" id="ARBA00022989"/>
    </source>
</evidence>
<evidence type="ECO:0000313" key="9">
    <source>
        <dbReference type="Proteomes" id="UP000823786"/>
    </source>
</evidence>
<evidence type="ECO:0000313" key="8">
    <source>
        <dbReference type="EMBL" id="MBP1858364.1"/>
    </source>
</evidence>
<dbReference type="InterPro" id="IPR024320">
    <property type="entry name" value="LPG_synthase_C"/>
</dbReference>
<organism evidence="8 9">
    <name type="scientific">Rhizobium herbae</name>
    <dbReference type="NCBI Taxonomy" id="508661"/>
    <lineage>
        <taxon>Bacteria</taxon>
        <taxon>Pseudomonadati</taxon>
        <taxon>Pseudomonadota</taxon>
        <taxon>Alphaproteobacteria</taxon>
        <taxon>Hyphomicrobiales</taxon>
        <taxon>Rhizobiaceae</taxon>
        <taxon>Rhizobium/Agrobacterium group</taxon>
        <taxon>Rhizobium</taxon>
    </lineage>
</organism>
<protein>
    <submittedName>
        <fullName evidence="8">Phosphatidylglycerol lysyltransferase</fullName>
        <ecNumber evidence="8">2.3.2.3</ecNumber>
    </submittedName>
</protein>
<feature type="transmembrane region" description="Helical" evidence="6">
    <location>
        <begin position="447"/>
        <end position="470"/>
    </location>
</feature>
<evidence type="ECO:0000256" key="5">
    <source>
        <dbReference type="ARBA" id="ARBA00023136"/>
    </source>
</evidence>
<keyword evidence="8" id="KW-0808">Transferase</keyword>
<dbReference type="GO" id="GO:0050071">
    <property type="term" value="F:phosphatidylglycerol lysyltransferase activity"/>
    <property type="evidence" value="ECO:0007669"/>
    <property type="project" value="UniProtKB-EC"/>
</dbReference>
<name>A0ABS4EK85_9HYPH</name>
<feature type="transmembrane region" description="Helical" evidence="6">
    <location>
        <begin position="164"/>
        <end position="184"/>
    </location>
</feature>
<gene>
    <name evidence="8" type="ORF">J2Z75_001872</name>
</gene>
<dbReference type="Proteomes" id="UP000823786">
    <property type="component" value="Unassembled WGS sequence"/>
</dbReference>
<keyword evidence="2" id="KW-1003">Cell membrane</keyword>
<feature type="transmembrane region" description="Helical" evidence="6">
    <location>
        <begin position="490"/>
        <end position="511"/>
    </location>
</feature>
<dbReference type="SUPFAM" id="SSF55729">
    <property type="entry name" value="Acyl-CoA N-acyltransferases (Nat)"/>
    <property type="match status" value="1"/>
</dbReference>
<dbReference type="InterPro" id="IPR051211">
    <property type="entry name" value="PG_lysyltransferase"/>
</dbReference>
<dbReference type="EMBL" id="JAGGJV010000003">
    <property type="protein sequence ID" value="MBP1858364.1"/>
    <property type="molecule type" value="Genomic_DNA"/>
</dbReference>
<evidence type="ECO:0000256" key="2">
    <source>
        <dbReference type="ARBA" id="ARBA00022475"/>
    </source>
</evidence>
<evidence type="ECO:0000259" key="7">
    <source>
        <dbReference type="Pfam" id="PF09924"/>
    </source>
</evidence>
<dbReference type="Pfam" id="PF09924">
    <property type="entry name" value="LPG_synthase_C"/>
    <property type="match status" value="1"/>
</dbReference>
<keyword evidence="5 6" id="KW-0472">Membrane</keyword>